<dbReference type="AlphaFoldDB" id="A0A848DM23"/>
<dbReference type="PANTHER" id="PTHR41775:SF1">
    <property type="entry name" value="PEPTIDASE M6-LIKE DOMAIN-CONTAINING PROTEIN"/>
    <property type="match status" value="1"/>
</dbReference>
<proteinExistence type="predicted"/>
<dbReference type="Proteomes" id="UP000586918">
    <property type="component" value="Unassembled WGS sequence"/>
</dbReference>
<comment type="caution">
    <text evidence="2">The sequence shown here is derived from an EMBL/GenBank/DDBJ whole genome shotgun (WGS) entry which is preliminary data.</text>
</comment>
<protein>
    <submittedName>
        <fullName evidence="2">M6 family metalloprotease domain-containing protein</fullName>
    </submittedName>
</protein>
<dbReference type="RefSeq" id="WP_169414469.1">
    <property type="nucleotide sequence ID" value="NZ_JAAXKZ010000081.1"/>
</dbReference>
<dbReference type="GO" id="GO:0008237">
    <property type="term" value="F:metallopeptidase activity"/>
    <property type="evidence" value="ECO:0007669"/>
    <property type="project" value="UniProtKB-KW"/>
</dbReference>
<dbReference type="EMBL" id="JAAXKZ010000081">
    <property type="protein sequence ID" value="NMH93772.1"/>
    <property type="molecule type" value="Genomic_DNA"/>
</dbReference>
<reference evidence="2 3" key="1">
    <citation type="submission" date="2020-04" db="EMBL/GenBank/DDBJ databases">
        <authorList>
            <person name="Klaysubun C."/>
            <person name="Duangmal K."/>
            <person name="Lipun K."/>
        </authorList>
    </citation>
    <scope>NUCLEOTIDE SEQUENCE [LARGE SCALE GENOMIC DNA]</scope>
    <source>
        <strain evidence="2 3">DSM 45300</strain>
    </source>
</reference>
<keyword evidence="2" id="KW-0645">Protease</keyword>
<dbReference type="Pfam" id="PF05547">
    <property type="entry name" value="Peptidase_M6"/>
    <property type="match status" value="1"/>
</dbReference>
<evidence type="ECO:0000313" key="3">
    <source>
        <dbReference type="Proteomes" id="UP000586918"/>
    </source>
</evidence>
<evidence type="ECO:0000259" key="1">
    <source>
        <dbReference type="Pfam" id="PF05547"/>
    </source>
</evidence>
<keyword evidence="2" id="KW-0482">Metalloprotease</keyword>
<name>A0A848DM23_9PSEU</name>
<sequence length="479" mass="52937">MRHALKPVRHRPCILGACLVPPSPRALTQLYTRFVELRDARRLPPDLTFDQYYAVWRSGRRGENVVGLDDGELRQAPSTDRELITHPDRPLRGVVRTLVLLVDFPDVPHDPHRGPAHYEQMLFSADATFVTGSMREYYRAVSGFDGADGGIDVQGEVHGWFRMPNPLSFYTDGNSGMNLNFPRNAQGLARDAVRAALAEGIDFTPYDALDEGLITALFIVHSGRGAEETLSNDDVWSHKWLIPGDVPVAPDLAVRTYLTVPEDCAMGVCAHEWGHLAARWADYYDTGQQQLTRSAGLGDYCLMAAGSWGNSGLTPTFPNGMLRMFHGWTEPTLVTRTTSDLELAPAAEGSGMLFIQNPDRMTERQYIVVEYRRRRGQDAFLPDEGIAVYVVDEAIADVDDETALAIELLQADGRRDLGRIFGRGNRGDSNDLYPSLGNARLGENTRPPLNLPTGKWSGVTIKVLGTPGADRMTVDVSLT</sequence>
<organism evidence="2 3">
    <name type="scientific">Pseudonocardia bannensis</name>
    <dbReference type="NCBI Taxonomy" id="630973"/>
    <lineage>
        <taxon>Bacteria</taxon>
        <taxon>Bacillati</taxon>
        <taxon>Actinomycetota</taxon>
        <taxon>Actinomycetes</taxon>
        <taxon>Pseudonocardiales</taxon>
        <taxon>Pseudonocardiaceae</taxon>
        <taxon>Pseudonocardia</taxon>
    </lineage>
</organism>
<dbReference type="PANTHER" id="PTHR41775">
    <property type="entry name" value="SECRETED PROTEIN-RELATED"/>
    <property type="match status" value="1"/>
</dbReference>
<accession>A0A848DM23</accession>
<dbReference type="GO" id="GO:0006508">
    <property type="term" value="P:proteolysis"/>
    <property type="evidence" value="ECO:0007669"/>
    <property type="project" value="UniProtKB-KW"/>
</dbReference>
<feature type="domain" description="Peptidase M6-like" evidence="1">
    <location>
        <begin position="114"/>
        <end position="310"/>
    </location>
</feature>
<dbReference type="NCBIfam" id="TIGR03296">
    <property type="entry name" value="M6dom_TIGR03296"/>
    <property type="match status" value="1"/>
</dbReference>
<keyword evidence="2" id="KW-0378">Hydrolase</keyword>
<dbReference type="InterPro" id="IPR008757">
    <property type="entry name" value="Peptidase_M6-like_domain"/>
</dbReference>
<evidence type="ECO:0000313" key="2">
    <source>
        <dbReference type="EMBL" id="NMH93772.1"/>
    </source>
</evidence>
<keyword evidence="3" id="KW-1185">Reference proteome</keyword>
<gene>
    <name evidence="2" type="ORF">HF519_19765</name>
</gene>